<name>A0A1C4VYR4_9ACTN</name>
<evidence type="ECO:0000313" key="1">
    <source>
        <dbReference type="EMBL" id="SCE88869.1"/>
    </source>
</evidence>
<evidence type="ECO:0000313" key="2">
    <source>
        <dbReference type="Proteomes" id="UP000199629"/>
    </source>
</evidence>
<protein>
    <recommendedName>
        <fullName evidence="3">PAAR motif-containing protein</fullName>
    </recommendedName>
</protein>
<evidence type="ECO:0008006" key="3">
    <source>
        <dbReference type="Google" id="ProtNLM"/>
    </source>
</evidence>
<keyword evidence="2" id="KW-1185">Reference proteome</keyword>
<sequence length="105" mass="10422">MPGPLVHQGAVVICAHGGQAMPTVPNPRVRVGGQATVLLAAPWTVAACPFPPVSGGPCVTSVWSVGSVRVRSMGQPLVLASGLATCAPTGVPLAVTASQFRAVAT</sequence>
<organism evidence="1 2">
    <name type="scientific">Micromonospora chaiyaphumensis</name>
    <dbReference type="NCBI Taxonomy" id="307119"/>
    <lineage>
        <taxon>Bacteria</taxon>
        <taxon>Bacillati</taxon>
        <taxon>Actinomycetota</taxon>
        <taxon>Actinomycetes</taxon>
        <taxon>Micromonosporales</taxon>
        <taxon>Micromonosporaceae</taxon>
        <taxon>Micromonospora</taxon>
    </lineage>
</organism>
<dbReference type="AlphaFoldDB" id="A0A1C4VYR4"/>
<proteinExistence type="predicted"/>
<dbReference type="Proteomes" id="UP000199629">
    <property type="component" value="Unassembled WGS sequence"/>
</dbReference>
<reference evidence="2" key="1">
    <citation type="submission" date="2016-06" db="EMBL/GenBank/DDBJ databases">
        <authorList>
            <person name="Varghese N."/>
            <person name="Submissions Spin"/>
        </authorList>
    </citation>
    <scope>NUCLEOTIDE SEQUENCE [LARGE SCALE GENOMIC DNA]</scope>
    <source>
        <strain evidence="2">DSM 45246</strain>
    </source>
</reference>
<accession>A0A1C4VYR4</accession>
<gene>
    <name evidence="1" type="ORF">GA0070214_10319</name>
</gene>
<dbReference type="EMBL" id="FMCS01000003">
    <property type="protein sequence ID" value="SCE88869.1"/>
    <property type="molecule type" value="Genomic_DNA"/>
</dbReference>
<dbReference type="RefSeq" id="WP_091261547.1">
    <property type="nucleotide sequence ID" value="NZ_FMCS01000003.1"/>
</dbReference>